<keyword evidence="5" id="KW-0238">DNA-binding</keyword>
<dbReference type="Pfam" id="PF00249">
    <property type="entry name" value="Myb_DNA-binding"/>
    <property type="match status" value="2"/>
</dbReference>
<accession>A0A4S8JE04</accession>
<comment type="caution">
    <text evidence="11">The sequence shown here is derived from an EMBL/GenBank/DDBJ whole genome shotgun (WGS) entry which is preliminary data.</text>
</comment>
<keyword evidence="3" id="KW-0677">Repeat</keyword>
<comment type="subcellular location">
    <subcellularLocation>
        <location evidence="1">Nucleus</location>
    </subcellularLocation>
</comment>
<evidence type="ECO:0000256" key="8">
    <source>
        <dbReference type="SAM" id="MobiDB-lite"/>
    </source>
</evidence>
<evidence type="ECO:0000256" key="4">
    <source>
        <dbReference type="ARBA" id="ARBA00023015"/>
    </source>
</evidence>
<evidence type="ECO:0000313" key="12">
    <source>
        <dbReference type="Proteomes" id="UP000317650"/>
    </source>
</evidence>
<evidence type="ECO:0000259" key="9">
    <source>
        <dbReference type="PROSITE" id="PS50090"/>
    </source>
</evidence>
<keyword evidence="6" id="KW-0804">Transcription</keyword>
<name>A0A4S8JE04_MUSBA</name>
<feature type="domain" description="Myb-like" evidence="9">
    <location>
        <begin position="9"/>
        <end position="61"/>
    </location>
</feature>
<reference evidence="11 12" key="1">
    <citation type="journal article" date="2019" name="Nat. Plants">
        <title>Genome sequencing of Musa balbisiana reveals subgenome evolution and function divergence in polyploid bananas.</title>
        <authorList>
            <person name="Yao X."/>
        </authorList>
    </citation>
    <scope>NUCLEOTIDE SEQUENCE [LARGE SCALE GENOMIC DNA]</scope>
    <source>
        <strain evidence="12">cv. DH-PKW</strain>
        <tissue evidence="11">Leaves</tissue>
    </source>
</reference>
<feature type="domain" description="HTH myb-type" evidence="10">
    <location>
        <begin position="62"/>
        <end position="116"/>
    </location>
</feature>
<evidence type="ECO:0000256" key="1">
    <source>
        <dbReference type="ARBA" id="ARBA00004123"/>
    </source>
</evidence>
<dbReference type="STRING" id="52838.A0A4S8JE04"/>
<dbReference type="CDD" id="cd00167">
    <property type="entry name" value="SANT"/>
    <property type="match status" value="2"/>
</dbReference>
<feature type="region of interest" description="Disordered" evidence="8">
    <location>
        <begin position="170"/>
        <end position="202"/>
    </location>
</feature>
<keyword evidence="12" id="KW-1185">Reference proteome</keyword>
<protein>
    <submittedName>
        <fullName evidence="11">Uncharacterized protein</fullName>
    </submittedName>
</protein>
<evidence type="ECO:0000256" key="2">
    <source>
        <dbReference type="ARBA" id="ARBA00022473"/>
    </source>
</evidence>
<dbReference type="PANTHER" id="PTHR47994">
    <property type="entry name" value="F14D16.11-RELATED"/>
    <property type="match status" value="1"/>
</dbReference>
<evidence type="ECO:0000256" key="5">
    <source>
        <dbReference type="ARBA" id="ARBA00023125"/>
    </source>
</evidence>
<organism evidence="11 12">
    <name type="scientific">Musa balbisiana</name>
    <name type="common">Banana</name>
    <dbReference type="NCBI Taxonomy" id="52838"/>
    <lineage>
        <taxon>Eukaryota</taxon>
        <taxon>Viridiplantae</taxon>
        <taxon>Streptophyta</taxon>
        <taxon>Embryophyta</taxon>
        <taxon>Tracheophyta</taxon>
        <taxon>Spermatophyta</taxon>
        <taxon>Magnoliopsida</taxon>
        <taxon>Liliopsida</taxon>
        <taxon>Zingiberales</taxon>
        <taxon>Musaceae</taxon>
        <taxon>Musa</taxon>
    </lineage>
</organism>
<proteinExistence type="predicted"/>
<evidence type="ECO:0000256" key="3">
    <source>
        <dbReference type="ARBA" id="ARBA00022737"/>
    </source>
</evidence>
<dbReference type="FunFam" id="1.10.10.60:FF:000099">
    <property type="entry name" value="MYB transcription factor"/>
    <property type="match status" value="1"/>
</dbReference>
<dbReference type="EMBL" id="PYDT01000005">
    <property type="protein sequence ID" value="THU60103.1"/>
    <property type="molecule type" value="Genomic_DNA"/>
</dbReference>
<dbReference type="PROSITE" id="PS50090">
    <property type="entry name" value="MYB_LIKE"/>
    <property type="match status" value="2"/>
</dbReference>
<dbReference type="GO" id="GO:1901957">
    <property type="term" value="P:regulation of cutin biosynthetic process"/>
    <property type="evidence" value="ECO:0007669"/>
    <property type="project" value="UniProtKB-ARBA"/>
</dbReference>
<dbReference type="Proteomes" id="UP000317650">
    <property type="component" value="Chromosome 7"/>
</dbReference>
<feature type="compositionally biased region" description="Polar residues" evidence="8">
    <location>
        <begin position="174"/>
        <end position="184"/>
    </location>
</feature>
<dbReference type="GO" id="GO:0005634">
    <property type="term" value="C:nucleus"/>
    <property type="evidence" value="ECO:0007669"/>
    <property type="project" value="UniProtKB-SubCell"/>
</dbReference>
<dbReference type="InterPro" id="IPR001005">
    <property type="entry name" value="SANT/Myb"/>
</dbReference>
<feature type="compositionally biased region" description="Polar residues" evidence="8">
    <location>
        <begin position="662"/>
        <end position="672"/>
    </location>
</feature>
<dbReference type="SUPFAM" id="SSF46689">
    <property type="entry name" value="Homeodomain-like"/>
    <property type="match status" value="1"/>
</dbReference>
<keyword evidence="7" id="KW-0539">Nucleus</keyword>
<dbReference type="InterPro" id="IPR015495">
    <property type="entry name" value="Myb_TF_plants"/>
</dbReference>
<keyword evidence="4" id="KW-0805">Transcription regulation</keyword>
<dbReference type="AlphaFoldDB" id="A0A4S8JE04"/>
<dbReference type="PANTHER" id="PTHR47994:SF5">
    <property type="entry name" value="F14D16.11-RELATED"/>
    <property type="match status" value="1"/>
</dbReference>
<dbReference type="Gene3D" id="1.10.10.60">
    <property type="entry name" value="Homeodomain-like"/>
    <property type="match status" value="2"/>
</dbReference>
<keyword evidence="2" id="KW-0217">Developmental protein</keyword>
<dbReference type="InterPro" id="IPR009057">
    <property type="entry name" value="Homeodomain-like_sf"/>
</dbReference>
<evidence type="ECO:0000259" key="10">
    <source>
        <dbReference type="PROSITE" id="PS51294"/>
    </source>
</evidence>
<feature type="domain" description="HTH myb-type" evidence="10">
    <location>
        <begin position="9"/>
        <end position="61"/>
    </location>
</feature>
<dbReference type="GO" id="GO:0000902">
    <property type="term" value="P:cell morphogenesis"/>
    <property type="evidence" value="ECO:0007669"/>
    <property type="project" value="UniProtKB-ARBA"/>
</dbReference>
<dbReference type="PROSITE" id="PS51294">
    <property type="entry name" value="HTH_MYB"/>
    <property type="match status" value="2"/>
</dbReference>
<dbReference type="GO" id="GO:0003677">
    <property type="term" value="F:DNA binding"/>
    <property type="evidence" value="ECO:0007669"/>
    <property type="project" value="UniProtKB-KW"/>
</dbReference>
<feature type="domain" description="Myb-like" evidence="9">
    <location>
        <begin position="62"/>
        <end position="112"/>
    </location>
</feature>
<sequence>MGRSPCCEKIGLKKGPWTTEEDQKLLAYIEKHGHGSWRALPAKAGLQRCGKSCRLRWTNYLRPDIKRGEFSLQEEQTIIQLHALLGNRWSAIATHLPKRTDNEIKNYWNTHLKKRLAKMGIDPCTHKAKIDTLSSVNGHPKKVANLSHMAQWESARLEAEARLARESKLRAASNSTILPQQQMGTSSSSSSTTPLPPAPVNPWREACSAKPATQGEMIDLESPTSTLSLAENWLPIMASGTELVDGNAPAEAAAIHQEGENLEPEDAGWKCVAKDRVDCFTGFSMEAFGSEAPWLSEPYTSQAGYSWGQLGAGFTAMLLGESGGQNTSDSCIQEEEEEATGLVEREGNKTYWNTHLKKRLAKMGIDPCTHKAKIDTLSSVNGHPKKVANLSHMAQWESARLEAEARLARESKLRAASNSTILPQQQMGTSSSSSSTTPLPPAPVNPWREACSAKPATQGEMIDLESPTSTLSLAENWLPIMASGTELVDGNAPAEAAAIHQEGENLEPEDAGWKCVAKDRVDCFTGFSMEAFGSEAPWLSEPYTSQAGYSWGQLGAGFTAMLLGESGGQNTSDSCIQEEEEEATGLVEREGNKTYWNTHLKKRLAKMGIDPCTHKAKIDTLSSVNGHPKKVANLSHMAQWESARLEAEARLARESKLRAASNSTILPQQQMGTSSSSSSTTPLPPAPVNPWREACSAKPATQGEMIDLESPTSTLSLAENWLPIMASGTELVDGNAPAEAAAIHQEGENLEPEDAGWKCVAKDRVDCFTGFSMEAFGSEAPWLSEPYTSQAGYSWGQLGAGFTAMLLGESGGQNTSDSCIQEEEEEATGLVEREGNKTYWNTILNSVNSSSSSYSPPVFYH</sequence>
<evidence type="ECO:0000313" key="11">
    <source>
        <dbReference type="EMBL" id="THU60103.1"/>
    </source>
</evidence>
<dbReference type="SMART" id="SM00717">
    <property type="entry name" value="SANT"/>
    <property type="match status" value="2"/>
</dbReference>
<dbReference type="InterPro" id="IPR017930">
    <property type="entry name" value="Myb_dom"/>
</dbReference>
<feature type="region of interest" description="Disordered" evidence="8">
    <location>
        <begin position="658"/>
        <end position="692"/>
    </location>
</feature>
<evidence type="ECO:0000256" key="7">
    <source>
        <dbReference type="ARBA" id="ARBA00023242"/>
    </source>
</evidence>
<gene>
    <name evidence="11" type="ORF">C4D60_Mb07t09100</name>
</gene>
<dbReference type="FunFam" id="1.10.10.60:FF:000001">
    <property type="entry name" value="MYB-related transcription factor"/>
    <property type="match status" value="1"/>
</dbReference>
<feature type="region of interest" description="Disordered" evidence="8">
    <location>
        <begin position="414"/>
        <end position="448"/>
    </location>
</feature>
<feature type="compositionally biased region" description="Polar residues" evidence="8">
    <location>
        <begin position="418"/>
        <end position="428"/>
    </location>
</feature>
<evidence type="ECO:0000256" key="6">
    <source>
        <dbReference type="ARBA" id="ARBA00023163"/>
    </source>
</evidence>